<evidence type="ECO:0000313" key="3">
    <source>
        <dbReference type="Proteomes" id="UP000038040"/>
    </source>
</evidence>
<dbReference type="Proteomes" id="UP000038040">
    <property type="component" value="Unplaced"/>
</dbReference>
<gene>
    <name evidence="2" type="ORF">DME_LOCUS1303</name>
</gene>
<protein>
    <submittedName>
        <fullName evidence="2 5">Uncharacterized protein</fullName>
    </submittedName>
</protein>
<evidence type="ECO:0000313" key="4">
    <source>
        <dbReference type="Proteomes" id="UP000274756"/>
    </source>
</evidence>
<reference evidence="5" key="1">
    <citation type="submission" date="2017-02" db="UniProtKB">
        <authorList>
            <consortium name="WormBaseParasite"/>
        </authorList>
    </citation>
    <scope>IDENTIFICATION</scope>
</reference>
<dbReference type="EMBL" id="UYYG01000018">
    <property type="protein sequence ID" value="VDN51330.1"/>
    <property type="molecule type" value="Genomic_DNA"/>
</dbReference>
<accession>A0A0N4UGF5</accession>
<organism evidence="3 5">
    <name type="scientific">Dracunculus medinensis</name>
    <name type="common">Guinea worm</name>
    <dbReference type="NCBI Taxonomy" id="318479"/>
    <lineage>
        <taxon>Eukaryota</taxon>
        <taxon>Metazoa</taxon>
        <taxon>Ecdysozoa</taxon>
        <taxon>Nematoda</taxon>
        <taxon>Chromadorea</taxon>
        <taxon>Rhabditida</taxon>
        <taxon>Spirurina</taxon>
        <taxon>Dracunculoidea</taxon>
        <taxon>Dracunculidae</taxon>
        <taxon>Dracunculus</taxon>
    </lineage>
</organism>
<evidence type="ECO:0000313" key="2">
    <source>
        <dbReference type="EMBL" id="VDN51330.1"/>
    </source>
</evidence>
<reference evidence="2 4" key="2">
    <citation type="submission" date="2018-11" db="EMBL/GenBank/DDBJ databases">
        <authorList>
            <consortium name="Pathogen Informatics"/>
        </authorList>
    </citation>
    <scope>NUCLEOTIDE SEQUENCE [LARGE SCALE GENOMIC DNA]</scope>
</reference>
<keyword evidence="4" id="KW-1185">Reference proteome</keyword>
<evidence type="ECO:0000313" key="5">
    <source>
        <dbReference type="WBParaSite" id="DME_0000657401-mRNA-1"/>
    </source>
</evidence>
<sequence>MELNYNSTKKKRAPDPPLFSENKNTTLDIGAIDNANKKTIVQTTTIELKANDNQEKSVDYNHRMINHNNFTDKIGISKEENAQKISSYNKGSGSTSNYQINFSEIFIGKQQSPRKFSSMNGYKY</sequence>
<dbReference type="WBParaSite" id="DME_0000657401-mRNA-1">
    <property type="protein sequence ID" value="DME_0000657401-mRNA-1"/>
    <property type="gene ID" value="DME_0000657401"/>
</dbReference>
<evidence type="ECO:0000256" key="1">
    <source>
        <dbReference type="SAM" id="MobiDB-lite"/>
    </source>
</evidence>
<name>A0A0N4UGF5_DRAME</name>
<dbReference type="Proteomes" id="UP000274756">
    <property type="component" value="Unassembled WGS sequence"/>
</dbReference>
<feature type="region of interest" description="Disordered" evidence="1">
    <location>
        <begin position="1"/>
        <end position="22"/>
    </location>
</feature>
<dbReference type="AlphaFoldDB" id="A0A0N4UGF5"/>
<proteinExistence type="predicted"/>